<keyword evidence="5 8" id="KW-1133">Transmembrane helix</keyword>
<evidence type="ECO:0000256" key="8">
    <source>
        <dbReference type="SAM" id="Phobius"/>
    </source>
</evidence>
<feature type="region of interest" description="Disordered" evidence="7">
    <location>
        <begin position="30"/>
        <end position="138"/>
    </location>
</feature>
<dbReference type="GO" id="GO:0034109">
    <property type="term" value="P:homotypic cell-cell adhesion"/>
    <property type="evidence" value="ECO:0007669"/>
    <property type="project" value="TreeGrafter"/>
</dbReference>
<comment type="subcellular location">
    <subcellularLocation>
        <location evidence="1">Membrane</location>
        <topology evidence="1">Single-pass type I membrane protein</topology>
    </subcellularLocation>
</comment>
<evidence type="ECO:0000256" key="6">
    <source>
        <dbReference type="ARBA" id="ARBA00023136"/>
    </source>
</evidence>
<evidence type="ECO:0000313" key="11">
    <source>
        <dbReference type="RefSeq" id="XP_054830661.1"/>
    </source>
</evidence>
<dbReference type="PANTHER" id="PTHR15076:SF15">
    <property type="entry name" value="CD99 ANTIGEN"/>
    <property type="match status" value="1"/>
</dbReference>
<keyword evidence="6 8" id="KW-0472">Membrane</keyword>
<organism evidence="10 11">
    <name type="scientific">Eublepharis macularius</name>
    <name type="common">Leopard gecko</name>
    <name type="synonym">Cyrtodactylus macularius</name>
    <dbReference type="NCBI Taxonomy" id="481883"/>
    <lineage>
        <taxon>Eukaryota</taxon>
        <taxon>Metazoa</taxon>
        <taxon>Chordata</taxon>
        <taxon>Craniata</taxon>
        <taxon>Vertebrata</taxon>
        <taxon>Euteleostomi</taxon>
        <taxon>Lepidosauria</taxon>
        <taxon>Squamata</taxon>
        <taxon>Bifurcata</taxon>
        <taxon>Gekkota</taxon>
        <taxon>Eublepharidae</taxon>
        <taxon>Eublepharinae</taxon>
        <taxon>Eublepharis</taxon>
    </lineage>
</organism>
<feature type="signal peptide" evidence="9">
    <location>
        <begin position="1"/>
        <end position="20"/>
    </location>
</feature>
<feature type="compositionally biased region" description="Pro residues" evidence="7">
    <location>
        <begin position="87"/>
        <end position="96"/>
    </location>
</feature>
<evidence type="ECO:0000256" key="3">
    <source>
        <dbReference type="ARBA" id="ARBA00022692"/>
    </source>
</evidence>
<dbReference type="KEGG" id="emc:129326500"/>
<dbReference type="GeneID" id="129326500"/>
<sequence length="180" mass="18955">MVKIKEALLCTACFLLLVSGQDFDLSDALDPVTKKPSPATKKPPVGNRPKPLYPTLRPPPGGHGNRDEDFDLGDAVGGSNDDHLKPQPKPHPPPHPGSHGNSGNFNDLDLIGGKPLHPNSPDGNEHISSNGGNTGDAAKTAQITSPVVSLLVLCAVGGLVGYNAYKKKRYCFKPRSDAVV</sequence>
<protein>
    <submittedName>
        <fullName evidence="11">CD99 antigen-like</fullName>
    </submittedName>
</protein>
<dbReference type="AlphaFoldDB" id="A0AA97J473"/>
<evidence type="ECO:0000256" key="9">
    <source>
        <dbReference type="SAM" id="SignalP"/>
    </source>
</evidence>
<evidence type="ECO:0000256" key="4">
    <source>
        <dbReference type="ARBA" id="ARBA00022729"/>
    </source>
</evidence>
<comment type="similarity">
    <text evidence="2">Belongs to the CD99 family.</text>
</comment>
<dbReference type="InterPro" id="IPR022078">
    <property type="entry name" value="CD99L2"/>
</dbReference>
<feature type="compositionally biased region" description="Low complexity" evidence="7">
    <location>
        <begin position="34"/>
        <end position="55"/>
    </location>
</feature>
<evidence type="ECO:0000313" key="10">
    <source>
        <dbReference type="Proteomes" id="UP001190640"/>
    </source>
</evidence>
<name>A0AA97J473_EUBMA</name>
<keyword evidence="4 9" id="KW-0732">Signal</keyword>
<evidence type="ECO:0000256" key="7">
    <source>
        <dbReference type="SAM" id="MobiDB-lite"/>
    </source>
</evidence>
<keyword evidence="3 8" id="KW-0812">Transmembrane</keyword>
<accession>A0AA97J473</accession>
<gene>
    <name evidence="11" type="primary">LOC129326500</name>
</gene>
<keyword evidence="10" id="KW-1185">Reference proteome</keyword>
<dbReference type="GO" id="GO:2000391">
    <property type="term" value="P:positive regulation of neutrophil extravasation"/>
    <property type="evidence" value="ECO:0007669"/>
    <property type="project" value="TreeGrafter"/>
</dbReference>
<dbReference type="RefSeq" id="XP_054830661.1">
    <property type="nucleotide sequence ID" value="XM_054974686.1"/>
</dbReference>
<evidence type="ECO:0000256" key="2">
    <source>
        <dbReference type="ARBA" id="ARBA00008763"/>
    </source>
</evidence>
<feature type="transmembrane region" description="Helical" evidence="8">
    <location>
        <begin position="147"/>
        <end position="165"/>
    </location>
</feature>
<dbReference type="Proteomes" id="UP001190640">
    <property type="component" value="Chromosome 3"/>
</dbReference>
<dbReference type="GO" id="GO:0005886">
    <property type="term" value="C:plasma membrane"/>
    <property type="evidence" value="ECO:0007669"/>
    <property type="project" value="TreeGrafter"/>
</dbReference>
<proteinExistence type="inferred from homology"/>
<evidence type="ECO:0000256" key="1">
    <source>
        <dbReference type="ARBA" id="ARBA00004479"/>
    </source>
</evidence>
<reference evidence="11" key="1">
    <citation type="submission" date="2025-08" db="UniProtKB">
        <authorList>
            <consortium name="RefSeq"/>
        </authorList>
    </citation>
    <scope>IDENTIFICATION</scope>
    <source>
        <tissue evidence="11">Blood</tissue>
    </source>
</reference>
<dbReference type="Pfam" id="PF12301">
    <property type="entry name" value="CD99L2"/>
    <property type="match status" value="1"/>
</dbReference>
<dbReference type="GO" id="GO:0072683">
    <property type="term" value="P:T cell extravasation"/>
    <property type="evidence" value="ECO:0007669"/>
    <property type="project" value="TreeGrafter"/>
</dbReference>
<dbReference type="PANTHER" id="PTHR15076">
    <property type="entry name" value="CD99/MIC2 PROTEIN RELATED"/>
    <property type="match status" value="1"/>
</dbReference>
<evidence type="ECO:0000256" key="5">
    <source>
        <dbReference type="ARBA" id="ARBA00022989"/>
    </source>
</evidence>
<feature type="chain" id="PRO_5041661131" evidence="9">
    <location>
        <begin position="21"/>
        <end position="180"/>
    </location>
</feature>